<evidence type="ECO:0000256" key="1">
    <source>
        <dbReference type="ARBA" id="ARBA00023002"/>
    </source>
</evidence>
<dbReference type="GO" id="GO:0071949">
    <property type="term" value="F:FAD binding"/>
    <property type="evidence" value="ECO:0007669"/>
    <property type="project" value="TreeGrafter"/>
</dbReference>
<dbReference type="Gene3D" id="3.20.20.220">
    <property type="match status" value="1"/>
</dbReference>
<sequence length="417" mass="47247">MKNSSGPVRQFPLAEQALQDLRASRITHLPDFTDTASTFRHLSDARLLGTRRLFRLMGNRLLTRIMGSLGLRAVEYSLPGAEWMVKNTVYRQFVGGVSLEEAVPVINMLAERGVDSILDFGAEGKASTAGMEEAMQQSLRATEFAGRTDAVIGSVVKLTSIMPFNLLEQLNDTTIDFEHITNKDLQVGIDRIDRICRLGRERGSEVYIDAEESWIQHTIDQICEYMMARYNREKHVVFTTCQMYRHDRLGYLKALHLRARQQGFKLALKVVRGAYMVKERKRAEATGRPSPIQPTLAATHRDYDAAIAYCVDHHEEIACCLASHNEASTVKLILAMQDRDIPRDHPNLRFSQLLGMSGNLTFNLAEEGFNVSKYMVYGPVKEVFPYLLRRAQENTSVTGESSRELSMLNEEVRRRGI</sequence>
<dbReference type="PANTHER" id="PTHR13914:SF0">
    <property type="entry name" value="PROLINE DEHYDROGENASE 1, MITOCHONDRIAL"/>
    <property type="match status" value="1"/>
</dbReference>
<dbReference type="InterPro" id="IPR002872">
    <property type="entry name" value="Proline_DH_dom"/>
</dbReference>
<dbReference type="InterPro" id="IPR015659">
    <property type="entry name" value="Proline_oxidase"/>
</dbReference>
<gene>
    <name evidence="3" type="ORF">GGR28_000690</name>
</gene>
<accession>A0A840E8G7</accession>
<evidence type="ECO:0000313" key="3">
    <source>
        <dbReference type="EMBL" id="MBB4078089.1"/>
    </source>
</evidence>
<dbReference type="EC" id="1.5.-.-" evidence="3"/>
<proteinExistence type="predicted"/>
<dbReference type="RefSeq" id="WP_183494320.1">
    <property type="nucleotide sequence ID" value="NZ_JACIFF010000001.1"/>
</dbReference>
<dbReference type="InterPro" id="IPR029041">
    <property type="entry name" value="FAD-linked_oxidoreductase-like"/>
</dbReference>
<feature type="domain" description="Proline dehydrogenase" evidence="2">
    <location>
        <begin position="106"/>
        <end position="402"/>
    </location>
</feature>
<protein>
    <submittedName>
        <fullName evidence="3">Proline dehydrogenase</fullName>
        <ecNumber evidence="3">1.5.-.-</ecNumber>
    </submittedName>
</protein>
<dbReference type="AlphaFoldDB" id="A0A840E8G7"/>
<dbReference type="GO" id="GO:0010133">
    <property type="term" value="P:L-proline catabolic process to L-glutamate"/>
    <property type="evidence" value="ECO:0007669"/>
    <property type="project" value="TreeGrafter"/>
</dbReference>
<evidence type="ECO:0000313" key="4">
    <source>
        <dbReference type="Proteomes" id="UP000576209"/>
    </source>
</evidence>
<keyword evidence="1 3" id="KW-0560">Oxidoreductase</keyword>
<dbReference type="GO" id="GO:0004657">
    <property type="term" value="F:proline dehydrogenase activity"/>
    <property type="evidence" value="ECO:0007669"/>
    <property type="project" value="InterPro"/>
</dbReference>
<comment type="caution">
    <text evidence="3">The sequence shown here is derived from an EMBL/GenBank/DDBJ whole genome shotgun (WGS) entry which is preliminary data.</text>
</comment>
<dbReference type="SUPFAM" id="SSF51730">
    <property type="entry name" value="FAD-linked oxidoreductase"/>
    <property type="match status" value="1"/>
</dbReference>
<organism evidence="3 4">
    <name type="scientific">Neolewinella aquimaris</name>
    <dbReference type="NCBI Taxonomy" id="1835722"/>
    <lineage>
        <taxon>Bacteria</taxon>
        <taxon>Pseudomonadati</taxon>
        <taxon>Bacteroidota</taxon>
        <taxon>Saprospiria</taxon>
        <taxon>Saprospirales</taxon>
        <taxon>Lewinellaceae</taxon>
        <taxon>Neolewinella</taxon>
    </lineage>
</organism>
<reference evidence="3 4" key="1">
    <citation type="submission" date="2020-08" db="EMBL/GenBank/DDBJ databases">
        <title>Genomic Encyclopedia of Type Strains, Phase IV (KMG-IV): sequencing the most valuable type-strain genomes for metagenomic binning, comparative biology and taxonomic classification.</title>
        <authorList>
            <person name="Goeker M."/>
        </authorList>
    </citation>
    <scope>NUCLEOTIDE SEQUENCE [LARGE SCALE GENOMIC DNA]</scope>
    <source>
        <strain evidence="3 4">DSM 105137</strain>
    </source>
</reference>
<dbReference type="Pfam" id="PF01619">
    <property type="entry name" value="Pro_dh"/>
    <property type="match status" value="1"/>
</dbReference>
<evidence type="ECO:0000259" key="2">
    <source>
        <dbReference type="Pfam" id="PF01619"/>
    </source>
</evidence>
<name>A0A840E8G7_9BACT</name>
<dbReference type="Proteomes" id="UP000576209">
    <property type="component" value="Unassembled WGS sequence"/>
</dbReference>
<dbReference type="PANTHER" id="PTHR13914">
    <property type="entry name" value="PROLINE OXIDASE"/>
    <property type="match status" value="1"/>
</dbReference>
<keyword evidence="4" id="KW-1185">Reference proteome</keyword>
<dbReference type="EMBL" id="JACIFF010000001">
    <property type="protein sequence ID" value="MBB4078089.1"/>
    <property type="molecule type" value="Genomic_DNA"/>
</dbReference>